<feature type="compositionally biased region" description="Basic and acidic residues" evidence="1">
    <location>
        <begin position="960"/>
        <end position="970"/>
    </location>
</feature>
<dbReference type="GO" id="GO:0005730">
    <property type="term" value="C:nucleolus"/>
    <property type="evidence" value="ECO:0007669"/>
    <property type="project" value="TreeGrafter"/>
</dbReference>
<evidence type="ECO:0000259" key="2">
    <source>
        <dbReference type="Pfam" id="PF10441"/>
    </source>
</evidence>
<evidence type="ECO:0000313" key="5">
    <source>
        <dbReference type="RefSeq" id="XP_055871680.1"/>
    </source>
</evidence>
<name>A0A9W2Z9W0_BIOGL</name>
<accession>A0A9W2Z9W0</accession>
<evidence type="ECO:0000313" key="3">
    <source>
        <dbReference type="Proteomes" id="UP001165740"/>
    </source>
</evidence>
<sequence>MLKDKSTSLEDKIKLAKFAWVSEDVCIPNKHQNILDFICGLLINKKKHNLQDKEVNLVWRTLDLFFHALGSTAIAKPSVLQAILESLSTTSSQTCNIDNVACILRCLKQFLMLQPMSYSHFEASVSLVSVLCQLLKDTKISTLHSDLRELLDCSVTLLVKSYRSHINKAQALFTLTEKMLKPSLELLSAQPCPVLMDFLLSCLLSEDHHEHYVMHLMSEAEPGTQGKKSAPKSIVNVFNLISDHCIKVDCSTSIAFLPQFLKTFAQSKLTSPKQCFLMLKYFVSLIASSRGSCPINHQWVLHLVQCIQACQDTDIFSANSETNDILKWFFQLTELVLEQPRLSPWFQYMRCLLAMNHLVVEKYWKIVFNKCFSLELSDESLDDLDMFLSDLVEKYMKLRRTSDLFSALLSCINNLENVSITLKKMKNFYKSLCQMFTEVPPATLLEIWEKIQLLTEHIVQDSSNELTPGVLWTLAIYSCLLENGRAFEPRIGDVLHRRVCELVKSLETDVLKHLIKKKAVLKLTAVTELLRAWTSVRILLFPRWRENEHSIFESEEMKVLFKQISQALEPTIQVHLSIQRLTLGDSKSAADLMSKQIDPADVVMRLLDLPQLTKQIVLEPWDLNSGTVTPKQIPVVQFYKFAQQLFPLICNILPDTALERCSQLIVEVLSAAEEVSLPMEQDSTTLLQEVQKFLSRPITREIAKLQQCIVFSVWKKIFVTCHTNSKHSPKKKRLRCDTTELVQYLTGDTDHMPTGLTVSDLRQDIVSKPYIKLLITTLGSLDLEYLPHINIKYQLGLLLMLGSLQQDDVSDTDDVLQCVKQYLIKSLSVANLSSLFNCIQSTDLLSYVVQVCSQNVEDSVNNELVLTVVHGVMNDHEAVLKMPQYTKQIVQHLVQGSTDFVILRILTDLVKFCQKYVIKSFHIEAVRDSALDIYFTVSKFLIKHGLSWFSESHAAVRRKSDGLKVGGDKPKKGKKRPASDSTGEMDKRKAILECMVEVLNLWSVHVADTQSNIHLETMVKEIVDNLMKDKQQIQQTETRFLGSCCLCQLHCKQEEAAETSAELNSQKLCFLPEFRLEEIIEISLSKCAEQVTSLFLQLRSTNSAHDDLKTSSSDHHFFGCGDSKSGQVWSLENIEQWPESLLAEVDLLTSAVVCLEDSAFTRLMQNLLMRLKFDKRNQCSQFYVIVSLWRGLISSSLLSSSLVQILFQYLYQFLSAFIGCVTLLKSLYPEMPLLQRFVLHGLSDLVDLGKSQVSSRIILLCLDAGVTFTLTSSQDIRALYRLINTLLVHHTNTSLTSVPGVVSVAKKLVCSCIKLGSQQNLSSEAEVNEILLCAKLISRLLIFLSSPSCKVELSKVAYMIVAEYVLGIQEENCHPRVKNDLVKGIYKIMSICDKFRFAALTASLPPGVKDTFKMLHQDFNKYHRYTGQV</sequence>
<dbReference type="OMA" id="HVAPCEE"/>
<organism evidence="3 6">
    <name type="scientific">Biomphalaria glabrata</name>
    <name type="common">Bloodfluke planorb</name>
    <name type="synonym">Freshwater snail</name>
    <dbReference type="NCBI Taxonomy" id="6526"/>
    <lineage>
        <taxon>Eukaryota</taxon>
        <taxon>Metazoa</taxon>
        <taxon>Spiralia</taxon>
        <taxon>Lophotrochozoa</taxon>
        <taxon>Mollusca</taxon>
        <taxon>Gastropoda</taxon>
        <taxon>Heterobranchia</taxon>
        <taxon>Euthyneura</taxon>
        <taxon>Panpulmonata</taxon>
        <taxon>Hygrophila</taxon>
        <taxon>Lymnaeoidea</taxon>
        <taxon>Planorbidae</taxon>
        <taxon>Biomphalaria</taxon>
    </lineage>
</organism>
<dbReference type="RefSeq" id="XP_055871679.1">
    <property type="nucleotide sequence ID" value="XM_056015704.1"/>
</dbReference>
<evidence type="ECO:0000256" key="1">
    <source>
        <dbReference type="SAM" id="MobiDB-lite"/>
    </source>
</evidence>
<feature type="region of interest" description="Disordered" evidence="1">
    <location>
        <begin position="960"/>
        <end position="985"/>
    </location>
</feature>
<feature type="domain" description="Nucleolar 27S pre-rRNA processing Urb2/Npa2 C-terminal" evidence="2">
    <location>
        <begin position="1274"/>
        <end position="1428"/>
    </location>
</feature>
<keyword evidence="3" id="KW-1185">Reference proteome</keyword>
<dbReference type="GO" id="GO:0042254">
    <property type="term" value="P:ribosome biogenesis"/>
    <property type="evidence" value="ECO:0007669"/>
    <property type="project" value="TreeGrafter"/>
</dbReference>
<gene>
    <name evidence="4 5 6" type="primary">LOC106056304</name>
</gene>
<dbReference type="Proteomes" id="UP001165740">
    <property type="component" value="Chromosome 17"/>
</dbReference>
<evidence type="ECO:0000313" key="6">
    <source>
        <dbReference type="RefSeq" id="XP_055871681.1"/>
    </source>
</evidence>
<dbReference type="GeneID" id="106056304"/>
<dbReference type="PANTHER" id="PTHR15682:SF2">
    <property type="entry name" value="UNHEALTHY RIBOSOME BIOGENESIS PROTEIN 2 HOMOLOG"/>
    <property type="match status" value="1"/>
</dbReference>
<reference evidence="4 5" key="1">
    <citation type="submission" date="2025-04" db="UniProtKB">
        <authorList>
            <consortium name="RefSeq"/>
        </authorList>
    </citation>
    <scope>IDENTIFICATION</scope>
</reference>
<evidence type="ECO:0000313" key="4">
    <source>
        <dbReference type="RefSeq" id="XP_055871679.1"/>
    </source>
</evidence>
<dbReference type="InterPro" id="IPR018849">
    <property type="entry name" value="Urb2/Npa2_C"/>
</dbReference>
<dbReference type="OrthoDB" id="160374at2759"/>
<dbReference type="Pfam" id="PF10441">
    <property type="entry name" value="Urb2"/>
    <property type="match status" value="1"/>
</dbReference>
<dbReference type="RefSeq" id="XP_055871681.1">
    <property type="nucleotide sequence ID" value="XM_056015706.1"/>
</dbReference>
<protein>
    <submittedName>
        <fullName evidence="4 5">Unhealthy ribosome biogenesis protein 2 homolog</fullName>
    </submittedName>
</protein>
<dbReference type="RefSeq" id="XP_055871680.1">
    <property type="nucleotide sequence ID" value="XM_056015705.1"/>
</dbReference>
<dbReference type="InterPro" id="IPR052609">
    <property type="entry name" value="Ribosome_Biogenesis_Reg"/>
</dbReference>
<dbReference type="PANTHER" id="PTHR15682">
    <property type="entry name" value="UNHEALTHY RIBOSOME BIOGENESIS PROTEIN 2 HOMOLOG"/>
    <property type="match status" value="1"/>
</dbReference>
<proteinExistence type="predicted"/>